<dbReference type="STRING" id="679926.Mpet_1691"/>
<dbReference type="HOGENOM" id="CLU_095956_0_0_2"/>
<evidence type="ECO:0000313" key="2">
    <source>
        <dbReference type="EMBL" id="ADN36444.1"/>
    </source>
</evidence>
<dbReference type="KEGG" id="mpi:Mpet_1691"/>
<dbReference type="PANTHER" id="PTHR39518:SF2">
    <property type="entry name" value="UPF0215 PROTEIN MJ1150"/>
    <property type="match status" value="1"/>
</dbReference>
<evidence type="ECO:0000313" key="3">
    <source>
        <dbReference type="Proteomes" id="UP000006565"/>
    </source>
</evidence>
<reference evidence="2 3" key="1">
    <citation type="journal article" date="2010" name="Stand. Genomic Sci.">
        <title>Complete genome sequence of Methanoplanus petrolearius type strain (SEBR 4847).</title>
        <authorList>
            <person name="Brambilla E."/>
            <person name="Djao O.D."/>
            <person name="Daligault H."/>
            <person name="Lapidus A."/>
            <person name="Lucas S."/>
            <person name="Hammon N."/>
            <person name="Nolan M."/>
            <person name="Tice H."/>
            <person name="Cheng J.F."/>
            <person name="Han C."/>
            <person name="Tapia R."/>
            <person name="Goodwin L."/>
            <person name="Pitluck S."/>
            <person name="Liolios K."/>
            <person name="Ivanova N."/>
            <person name="Mavromatis K."/>
            <person name="Mikhailova N."/>
            <person name="Pati A."/>
            <person name="Chen A."/>
            <person name="Palaniappan K."/>
            <person name="Land M."/>
            <person name="Hauser L."/>
            <person name="Chang Y.J."/>
            <person name="Jeffries C.D."/>
            <person name="Rohde M."/>
            <person name="Spring S."/>
            <person name="Sikorski J."/>
            <person name="Goker M."/>
            <person name="Woyke T."/>
            <person name="Bristow J."/>
            <person name="Eisen J.A."/>
            <person name="Markowitz V."/>
            <person name="Hugenholtz P."/>
            <person name="Kyrpides N.C."/>
            <person name="Klenk H.P."/>
        </authorList>
    </citation>
    <scope>NUCLEOTIDE SEQUENCE [LARGE SCALE GENOMIC DNA]</scope>
    <source>
        <strain evidence="3">DSM 11571 / OCM 486 / SEBR 4847</strain>
    </source>
</reference>
<dbReference type="Pfam" id="PF01949">
    <property type="entry name" value="Endo_dU"/>
    <property type="match status" value="1"/>
</dbReference>
<proteinExistence type="inferred from homology"/>
<dbReference type="GeneID" id="9744163"/>
<dbReference type="PIRSF" id="PIRSF006380">
    <property type="entry name" value="UCP006380"/>
    <property type="match status" value="1"/>
</dbReference>
<dbReference type="HAMAP" id="MF_00582">
    <property type="entry name" value="UPF0215"/>
    <property type="match status" value="1"/>
</dbReference>
<dbReference type="InterPro" id="IPR002802">
    <property type="entry name" value="Endo_dU"/>
</dbReference>
<dbReference type="OrthoDB" id="15207at2157"/>
<sequence>MKTLKPGVRVLGIAESFVQGAKKSVLAGVVMRRDMVIDGTAFGFSTIGGTDATDAVLNIFASLQRKDINYIMLSGCVISWFNIIDPGRVYSELKIPVIGVTYEDSEGLADDIMHHFPGDKERLSAYEKLGTREKVILKTGYDVYLRSWGVDNDEACFVCDSFTKEGRIPEPLRVAGIVARAAMRSMVQ</sequence>
<organism evidence="2 3">
    <name type="scientific">Methanolacinia petrolearia (strain DSM 11571 / OCM 486 / SEBR 4847)</name>
    <name type="common">Methanoplanus petrolearius</name>
    <dbReference type="NCBI Taxonomy" id="679926"/>
    <lineage>
        <taxon>Archaea</taxon>
        <taxon>Methanobacteriati</taxon>
        <taxon>Methanobacteriota</taxon>
        <taxon>Stenosarchaea group</taxon>
        <taxon>Methanomicrobia</taxon>
        <taxon>Methanomicrobiales</taxon>
        <taxon>Methanomicrobiaceae</taxon>
        <taxon>Methanolacinia</taxon>
    </lineage>
</organism>
<dbReference type="AlphaFoldDB" id="E1RHE0"/>
<evidence type="ECO:0000256" key="1">
    <source>
        <dbReference type="HAMAP-Rule" id="MF_00582"/>
    </source>
</evidence>
<name>E1RHE0_METP4</name>
<dbReference type="RefSeq" id="WP_013329621.1">
    <property type="nucleotide sequence ID" value="NC_014507.1"/>
</dbReference>
<protein>
    <recommendedName>
        <fullName evidence="1">UPF0215 protein Mpet_1691</fullName>
    </recommendedName>
</protein>
<keyword evidence="3" id="KW-1185">Reference proteome</keyword>
<dbReference type="Gene3D" id="3.30.2170.10">
    <property type="entry name" value="archaeoglobus fulgidus dsm 4304 superfamily"/>
    <property type="match status" value="1"/>
</dbReference>
<dbReference type="eggNOG" id="arCOG00928">
    <property type="taxonomic scope" value="Archaea"/>
</dbReference>
<comment type="similarity">
    <text evidence="1">Belongs to the UPF0215 family.</text>
</comment>
<gene>
    <name evidence="2" type="ordered locus">Mpet_1691</name>
</gene>
<dbReference type="Proteomes" id="UP000006565">
    <property type="component" value="Chromosome"/>
</dbReference>
<accession>E1RHE0</accession>
<dbReference type="PANTHER" id="PTHR39518">
    <property type="entry name" value="UPF0215 PROTEIN MJ1150"/>
    <property type="match status" value="1"/>
</dbReference>
<dbReference type="EMBL" id="CP002117">
    <property type="protein sequence ID" value="ADN36444.1"/>
    <property type="molecule type" value="Genomic_DNA"/>
</dbReference>